<proteinExistence type="predicted"/>
<dbReference type="EMBL" id="BJMV01000011">
    <property type="protein sequence ID" value="GEB86235.1"/>
    <property type="molecule type" value="Genomic_DNA"/>
</dbReference>
<dbReference type="AlphaFoldDB" id="A0A4Y3TZU8"/>
<name>A0A4Y3TZU8_9PROT</name>
<sequence length="84" mass="9430">MQTGIVKACVRYKEYEASPNEQRNLFHRILFSKYSAQATAKNAGSPSAMNRFSPVKLRSYCHMTNPTVGISGKMMDGAIFLYFA</sequence>
<accession>A0A4Y3TZU8</accession>
<gene>
    <name evidence="1" type="ORF">APE01nite_20320</name>
</gene>
<evidence type="ECO:0000313" key="2">
    <source>
        <dbReference type="Proteomes" id="UP000317730"/>
    </source>
</evidence>
<comment type="caution">
    <text evidence="1">The sequence shown here is derived from an EMBL/GenBank/DDBJ whole genome shotgun (WGS) entry which is preliminary data.</text>
</comment>
<keyword evidence="2" id="KW-1185">Reference proteome</keyword>
<organism evidence="1 2">
    <name type="scientific">Acetobacter peroxydans</name>
    <dbReference type="NCBI Taxonomy" id="104098"/>
    <lineage>
        <taxon>Bacteria</taxon>
        <taxon>Pseudomonadati</taxon>
        <taxon>Pseudomonadota</taxon>
        <taxon>Alphaproteobacteria</taxon>
        <taxon>Acetobacterales</taxon>
        <taxon>Acetobacteraceae</taxon>
        <taxon>Acetobacter</taxon>
    </lineage>
</organism>
<evidence type="ECO:0000313" key="1">
    <source>
        <dbReference type="EMBL" id="GEB86235.1"/>
    </source>
</evidence>
<protein>
    <submittedName>
        <fullName evidence="1">Uncharacterized protein</fullName>
    </submittedName>
</protein>
<dbReference type="Proteomes" id="UP000317730">
    <property type="component" value="Unassembled WGS sequence"/>
</dbReference>
<reference evidence="1 2" key="1">
    <citation type="submission" date="2019-06" db="EMBL/GenBank/DDBJ databases">
        <title>Whole genome shotgun sequence of Acetobacter peroxydans NBRC 13755.</title>
        <authorList>
            <person name="Hosoyama A."/>
            <person name="Uohara A."/>
            <person name="Ohji S."/>
            <person name="Ichikawa N."/>
        </authorList>
    </citation>
    <scope>NUCLEOTIDE SEQUENCE [LARGE SCALE GENOMIC DNA]</scope>
    <source>
        <strain evidence="1 2">NBRC 13755</strain>
    </source>
</reference>